<evidence type="ECO:0000313" key="10">
    <source>
        <dbReference type="EMBL" id="KAL3807930.1"/>
    </source>
</evidence>
<dbReference type="PROSITE" id="PS50969">
    <property type="entry name" value="FCP1"/>
    <property type="match status" value="1"/>
</dbReference>
<dbReference type="Gene3D" id="3.40.50.10190">
    <property type="entry name" value="BRCT domain"/>
    <property type="match status" value="1"/>
</dbReference>
<evidence type="ECO:0000256" key="5">
    <source>
        <dbReference type="ARBA" id="ARBA00047761"/>
    </source>
</evidence>
<dbReference type="PROSITE" id="PS50172">
    <property type="entry name" value="BRCT"/>
    <property type="match status" value="1"/>
</dbReference>
<dbReference type="GO" id="GO:0005634">
    <property type="term" value="C:nucleus"/>
    <property type="evidence" value="ECO:0007669"/>
    <property type="project" value="UniProtKB-SubCell"/>
</dbReference>
<feature type="compositionally biased region" description="Basic and acidic residues" evidence="7">
    <location>
        <begin position="694"/>
        <end position="714"/>
    </location>
</feature>
<dbReference type="PANTHER" id="PTHR23081">
    <property type="entry name" value="RNA POLYMERASE II CTD PHOSPHATASE"/>
    <property type="match status" value="1"/>
</dbReference>
<dbReference type="InterPro" id="IPR023214">
    <property type="entry name" value="HAD_sf"/>
</dbReference>
<dbReference type="InterPro" id="IPR036412">
    <property type="entry name" value="HAD-like_sf"/>
</dbReference>
<dbReference type="CDD" id="cd17729">
    <property type="entry name" value="BRCT_CTDP1"/>
    <property type="match status" value="1"/>
</dbReference>
<evidence type="ECO:0000256" key="6">
    <source>
        <dbReference type="ARBA" id="ARBA00048336"/>
    </source>
</evidence>
<comment type="catalytic activity">
    <reaction evidence="5">
        <text>O-phospho-L-seryl-[protein] + H2O = L-seryl-[protein] + phosphate</text>
        <dbReference type="Rhea" id="RHEA:20629"/>
        <dbReference type="Rhea" id="RHEA-COMP:9863"/>
        <dbReference type="Rhea" id="RHEA-COMP:11604"/>
        <dbReference type="ChEBI" id="CHEBI:15377"/>
        <dbReference type="ChEBI" id="CHEBI:29999"/>
        <dbReference type="ChEBI" id="CHEBI:43474"/>
        <dbReference type="ChEBI" id="CHEBI:83421"/>
        <dbReference type="EC" id="3.1.3.16"/>
    </reaction>
</comment>
<dbReference type="EMBL" id="JALLPB020000567">
    <property type="protein sequence ID" value="KAL3807930.1"/>
    <property type="molecule type" value="Genomic_DNA"/>
</dbReference>
<dbReference type="InterPro" id="IPR039189">
    <property type="entry name" value="Fcp1"/>
</dbReference>
<evidence type="ECO:0000313" key="11">
    <source>
        <dbReference type="Proteomes" id="UP001530377"/>
    </source>
</evidence>
<dbReference type="InterPro" id="IPR001357">
    <property type="entry name" value="BRCT_dom"/>
</dbReference>
<dbReference type="InterPro" id="IPR036420">
    <property type="entry name" value="BRCT_dom_sf"/>
</dbReference>
<dbReference type="InterPro" id="IPR004274">
    <property type="entry name" value="FCP1_dom"/>
</dbReference>
<dbReference type="Pfam" id="PF00533">
    <property type="entry name" value="BRCT"/>
    <property type="match status" value="1"/>
</dbReference>
<comment type="catalytic activity">
    <reaction evidence="6">
        <text>O-phospho-L-threonyl-[protein] + H2O = L-threonyl-[protein] + phosphate</text>
        <dbReference type="Rhea" id="RHEA:47004"/>
        <dbReference type="Rhea" id="RHEA-COMP:11060"/>
        <dbReference type="Rhea" id="RHEA-COMP:11605"/>
        <dbReference type="ChEBI" id="CHEBI:15377"/>
        <dbReference type="ChEBI" id="CHEBI:30013"/>
        <dbReference type="ChEBI" id="CHEBI:43474"/>
        <dbReference type="ChEBI" id="CHEBI:61977"/>
        <dbReference type="EC" id="3.1.3.16"/>
    </reaction>
</comment>
<proteinExistence type="predicted"/>
<comment type="subcellular location">
    <subcellularLocation>
        <location evidence="1">Nucleus</location>
    </subcellularLocation>
</comment>
<accession>A0ABD3RK84</accession>
<keyword evidence="4" id="KW-0539">Nucleus</keyword>
<dbReference type="SUPFAM" id="SSF52113">
    <property type="entry name" value="BRCT domain"/>
    <property type="match status" value="1"/>
</dbReference>
<dbReference type="SMART" id="SM00292">
    <property type="entry name" value="BRCT"/>
    <property type="match status" value="1"/>
</dbReference>
<name>A0ABD3RK84_9STRA</name>
<evidence type="ECO:0000259" key="8">
    <source>
        <dbReference type="PROSITE" id="PS50172"/>
    </source>
</evidence>
<dbReference type="Proteomes" id="UP001530377">
    <property type="component" value="Unassembled WGS sequence"/>
</dbReference>
<dbReference type="GO" id="GO:0004722">
    <property type="term" value="F:protein serine/threonine phosphatase activity"/>
    <property type="evidence" value="ECO:0007669"/>
    <property type="project" value="UniProtKB-EC"/>
</dbReference>
<dbReference type="Pfam" id="PF03031">
    <property type="entry name" value="NIF"/>
    <property type="match status" value="1"/>
</dbReference>
<gene>
    <name evidence="10" type="ORF">ACHAXA_009296</name>
</gene>
<evidence type="ECO:0000256" key="3">
    <source>
        <dbReference type="ARBA" id="ARBA00022801"/>
    </source>
</evidence>
<evidence type="ECO:0000256" key="1">
    <source>
        <dbReference type="ARBA" id="ARBA00004123"/>
    </source>
</evidence>
<dbReference type="AlphaFoldDB" id="A0ABD3RK84"/>
<reference evidence="10 11" key="1">
    <citation type="submission" date="2024-10" db="EMBL/GenBank/DDBJ databases">
        <title>Updated reference genomes for cyclostephanoid diatoms.</title>
        <authorList>
            <person name="Roberts W.R."/>
            <person name="Alverson A.J."/>
        </authorList>
    </citation>
    <scope>NUCLEOTIDE SEQUENCE [LARGE SCALE GENOMIC DNA]</scope>
    <source>
        <strain evidence="10 11">AJA228-03</strain>
    </source>
</reference>
<keyword evidence="11" id="KW-1185">Reference proteome</keyword>
<dbReference type="SUPFAM" id="SSF56784">
    <property type="entry name" value="HAD-like"/>
    <property type="match status" value="1"/>
</dbReference>
<feature type="domain" description="BRCT" evidence="8">
    <location>
        <begin position="891"/>
        <end position="982"/>
    </location>
</feature>
<evidence type="ECO:0000259" key="9">
    <source>
        <dbReference type="PROSITE" id="PS50969"/>
    </source>
</evidence>
<feature type="domain" description="FCP1 homology" evidence="9">
    <location>
        <begin position="380"/>
        <end position="667"/>
    </location>
</feature>
<dbReference type="PANTHER" id="PTHR23081:SF36">
    <property type="entry name" value="RNA POLYMERASE II SUBUNIT A C-TERMINAL DOMAIN PHOSPHATASE"/>
    <property type="match status" value="1"/>
</dbReference>
<protein>
    <recommendedName>
        <fullName evidence="2">protein-serine/threonine phosphatase</fullName>
        <ecNumber evidence="2">3.1.3.16</ecNumber>
    </recommendedName>
</protein>
<organism evidence="10 11">
    <name type="scientific">Cyclostephanos tholiformis</name>
    <dbReference type="NCBI Taxonomy" id="382380"/>
    <lineage>
        <taxon>Eukaryota</taxon>
        <taxon>Sar</taxon>
        <taxon>Stramenopiles</taxon>
        <taxon>Ochrophyta</taxon>
        <taxon>Bacillariophyta</taxon>
        <taxon>Coscinodiscophyceae</taxon>
        <taxon>Thalassiosirophycidae</taxon>
        <taxon>Stephanodiscales</taxon>
        <taxon>Stephanodiscaceae</taxon>
        <taxon>Cyclostephanos</taxon>
    </lineage>
</organism>
<dbReference type="SMART" id="SM00577">
    <property type="entry name" value="CPDc"/>
    <property type="match status" value="1"/>
</dbReference>
<evidence type="ECO:0000256" key="2">
    <source>
        <dbReference type="ARBA" id="ARBA00013081"/>
    </source>
</evidence>
<dbReference type="Gene3D" id="3.40.50.1000">
    <property type="entry name" value="HAD superfamily/HAD-like"/>
    <property type="match status" value="2"/>
</dbReference>
<evidence type="ECO:0000256" key="7">
    <source>
        <dbReference type="SAM" id="MobiDB-lite"/>
    </source>
</evidence>
<evidence type="ECO:0000256" key="4">
    <source>
        <dbReference type="ARBA" id="ARBA00023242"/>
    </source>
</evidence>
<comment type="caution">
    <text evidence="10">The sequence shown here is derived from an EMBL/GenBank/DDBJ whole genome shotgun (WGS) entry which is preliminary data.</text>
</comment>
<feature type="region of interest" description="Disordered" evidence="7">
    <location>
        <begin position="687"/>
        <end position="714"/>
    </location>
</feature>
<sequence>MISPNEAIPVRLPIPPAAPYLPTDPVAARALAALSDEVVPTSLDVHIRWAIESGNIVHKGEKIAQLFYTFHGMPPPLPSSTSSTANTGNGIIRARRRRNDDMRVYQQETSNGTNSNNDALPKEVVSVEIRSPSNGFLRVLFKKKCASNVVRINQTSVRPELSVINLILAAIEPCEHPAVVGGLCVVCGADMRTPADGKVQMENPIQRGQNLYQAQRDNKGTKPFSSQGNMQEPVDIRKQEIIDKQKKLSASMASSSEFDNEVDDEELANLDIDAAVSIHASASSNTKNLIPKKTKSASQPTAARSLSSLLSGARATHKLQELPNQQQPSHRHTRKSVINLSSNVIDDSQMTKMTVSGGVTIAISKSEARNISEDSSKKLREEKKLCLVLDLDHTLLHATDDYRAGRFVADKVFVGHNNSDENETGHDKTSLVCNPKSNPEKRGYVRSILQAFESPPPQQQEYTQQMTKPNPAKRDDVRSILLPFELPPPMQQSYIQQKLQQQSLEETKFCLSPLPQQMQGANACMIVRHFIKLRPHLKEFFSQIQSTYQLSVYTAGTRSYAEQVAVMICRHLVGASLDEEDLNNLRMKVREKDEECRRFEGRVGRKRQLILAEKMEPALKLDASKSASKKSVSFRGSAYKKVDNETDVDVEDKNCAPNFLANEPNRLTESDTTHTLKITKAGDDVMHVPKRKNPGKDELVDESRSADVDPTHERNRLRKELEEAEKLEIKALDLRRKMFGSRIVSRTDVYDLGISVKSLNRVFPCGGVMAAILDDREDVWANAKNNVTGRPGEPPDNLLLVKPYHWEPFLGYADVNNASGQDLSTKEDAKHLAGGKIDEKEDDSQLLWTADILRRLHERYYSTALSNDEKERATVPSLLQAMRKETLSVPQVKIVFSGLIPINEQNKQSKTRPHVVRYAEELGAEVLPAVSREVTHIVAAKDQSEKIKHARKNFPGCVIVHTSWLMECFWSLTRRDVKPHHMGSLPSQHAKQDTANGTVNGFLFGNSSEEESVENDSDDGFVEDLEKEMIMRGQ</sequence>
<dbReference type="EC" id="3.1.3.16" evidence="2"/>
<keyword evidence="3" id="KW-0378">Hydrolase</keyword>